<dbReference type="Pfam" id="PF20335">
    <property type="entry name" value="DUF6630"/>
    <property type="match status" value="1"/>
</dbReference>
<feature type="domain" description="DUF6630" evidence="2">
    <location>
        <begin position="28"/>
        <end position="175"/>
    </location>
</feature>
<proteinExistence type="predicted"/>
<evidence type="ECO:0000313" key="3">
    <source>
        <dbReference type="EMBL" id="MBM7129455.1"/>
    </source>
</evidence>
<dbReference type="Proteomes" id="UP001430193">
    <property type="component" value="Unassembled WGS sequence"/>
</dbReference>
<organism evidence="3 4">
    <name type="scientific">Dyella mobilis</name>
    <dbReference type="NCBI Taxonomy" id="1849582"/>
    <lineage>
        <taxon>Bacteria</taxon>
        <taxon>Pseudomonadati</taxon>
        <taxon>Pseudomonadota</taxon>
        <taxon>Gammaproteobacteria</taxon>
        <taxon>Lysobacterales</taxon>
        <taxon>Rhodanobacteraceae</taxon>
        <taxon>Dyella</taxon>
    </lineage>
</organism>
<dbReference type="InterPro" id="IPR046582">
    <property type="entry name" value="DUF6630"/>
</dbReference>
<protein>
    <recommendedName>
        <fullName evidence="2">DUF6630 domain-containing protein</fullName>
    </recommendedName>
</protein>
<keyword evidence="4" id="KW-1185">Reference proteome</keyword>
<evidence type="ECO:0000313" key="4">
    <source>
        <dbReference type="Proteomes" id="UP001430193"/>
    </source>
</evidence>
<sequence length="180" mass="20281">MTPSDHDFDTDHDSEDEESIGDSVEACVWQLLCLINPGDEEMALQQFADYRDAIAQSDGHEAEPIDLIRRAIDWRSGFYVAVDDTRGLMQAIDELSSRWSISIDWGIDADDDDFNTTDVDAASLFATAYDGLLEHGYTLWAWETEDDHCGGWITLKRDNEPLREVAAYLGINMRPGNEVT</sequence>
<feature type="region of interest" description="Disordered" evidence="1">
    <location>
        <begin position="1"/>
        <end position="20"/>
    </location>
</feature>
<evidence type="ECO:0000256" key="1">
    <source>
        <dbReference type="SAM" id="MobiDB-lite"/>
    </source>
</evidence>
<dbReference type="RefSeq" id="WP_204631077.1">
    <property type="nucleotide sequence ID" value="NZ_BSOC01000003.1"/>
</dbReference>
<accession>A0ABS2KEG8</accession>
<dbReference type="EMBL" id="JADIKF010000038">
    <property type="protein sequence ID" value="MBM7129455.1"/>
    <property type="molecule type" value="Genomic_DNA"/>
</dbReference>
<evidence type="ECO:0000259" key="2">
    <source>
        <dbReference type="Pfam" id="PF20335"/>
    </source>
</evidence>
<comment type="caution">
    <text evidence="3">The sequence shown here is derived from an EMBL/GenBank/DDBJ whole genome shotgun (WGS) entry which is preliminary data.</text>
</comment>
<gene>
    <name evidence="3" type="ORF">ISS99_07955</name>
</gene>
<reference evidence="3" key="1">
    <citation type="submission" date="2020-10" db="EMBL/GenBank/DDBJ databases">
        <title>Phylogeny of dyella-like bacteria.</title>
        <authorList>
            <person name="Fu J."/>
        </authorList>
    </citation>
    <scope>NUCLEOTIDE SEQUENCE</scope>
    <source>
        <strain evidence="3">DHON07</strain>
    </source>
</reference>
<feature type="compositionally biased region" description="Basic and acidic residues" evidence="1">
    <location>
        <begin position="1"/>
        <end position="11"/>
    </location>
</feature>
<name>A0ABS2KEG8_9GAMM</name>